<dbReference type="RefSeq" id="WP_319703527.1">
    <property type="nucleotide sequence ID" value="NZ_JARAWJ010000067.1"/>
</dbReference>
<gene>
    <name evidence="1" type="ORF">PV383_43950</name>
</gene>
<dbReference type="Proteomes" id="UP001282474">
    <property type="component" value="Unassembled WGS sequence"/>
</dbReference>
<keyword evidence="2" id="KW-1185">Reference proteome</keyword>
<sequence>MFTGPPDDLRKREAKAAEIAGQIVRLLTAVDNLGVGVTMAANGRITGPGFEIRRIANRWTVRA</sequence>
<protein>
    <submittedName>
        <fullName evidence="1">Uncharacterized protein</fullName>
    </submittedName>
</protein>
<accession>A0ABU4N672</accession>
<dbReference type="EMBL" id="JARAWJ010000067">
    <property type="protein sequence ID" value="MDX3044068.1"/>
    <property type="molecule type" value="Genomic_DNA"/>
</dbReference>
<proteinExistence type="predicted"/>
<evidence type="ECO:0000313" key="1">
    <source>
        <dbReference type="EMBL" id="MDX3044068.1"/>
    </source>
</evidence>
<name>A0ABU4N672_9ACTN</name>
<comment type="caution">
    <text evidence="1">The sequence shown here is derived from an EMBL/GenBank/DDBJ whole genome shotgun (WGS) entry which is preliminary data.</text>
</comment>
<organism evidence="1 2">
    <name type="scientific">Streptomyces caniscabiei</name>
    <dbReference type="NCBI Taxonomy" id="2746961"/>
    <lineage>
        <taxon>Bacteria</taxon>
        <taxon>Bacillati</taxon>
        <taxon>Actinomycetota</taxon>
        <taxon>Actinomycetes</taxon>
        <taxon>Kitasatosporales</taxon>
        <taxon>Streptomycetaceae</taxon>
        <taxon>Streptomyces</taxon>
    </lineage>
</organism>
<reference evidence="1 2" key="1">
    <citation type="journal article" date="2023" name="Microb. Genom.">
        <title>Mesoterricola silvestris gen. nov., sp. nov., Mesoterricola sediminis sp. nov., Geothrix oryzae sp. nov., Geothrix edaphica sp. nov., Geothrix rubra sp. nov., and Geothrix limicola sp. nov., six novel members of Acidobacteriota isolated from soils.</title>
        <authorList>
            <person name="Weisberg A.J."/>
            <person name="Pearce E."/>
            <person name="Kramer C.G."/>
            <person name="Chang J.H."/>
            <person name="Clarke C.R."/>
        </authorList>
    </citation>
    <scope>NUCLEOTIDE SEQUENCE [LARGE SCALE GENOMIC DNA]</scope>
    <source>
        <strain evidence="1 2">NE20-4-1</strain>
    </source>
</reference>
<evidence type="ECO:0000313" key="2">
    <source>
        <dbReference type="Proteomes" id="UP001282474"/>
    </source>
</evidence>